<dbReference type="KEGG" id="vg:80518610"/>
<proteinExistence type="predicted"/>
<protein>
    <submittedName>
        <fullName evidence="2">Uncharacterized protein</fullName>
    </submittedName>
</protein>
<reference evidence="2" key="1">
    <citation type="submission" date="2017-01" db="EMBL/GenBank/DDBJ databases">
        <authorList>
            <person name="Assis F.L."/>
            <person name="Abrahao J.S."/>
            <person name="Silva L."/>
            <person name="Khalil J.B."/>
            <person name="Rodrigues R."/>
            <person name="Silva L.S."/>
            <person name="Arantes T."/>
            <person name="Boratto P."/>
            <person name="Andrade M."/>
            <person name="Kroon E.G."/>
            <person name="Ribeiro B."/>
            <person name="Bergier I."/>
            <person name="Seligmann H."/>
            <person name="Ghigo E."/>
            <person name="Colson P."/>
            <person name="Levasseur A."/>
            <person name="Raoult D."/>
            <person name="Scola B.L."/>
        </authorList>
    </citation>
    <scope>NUCLEOTIDE SEQUENCE</scope>
    <source>
        <strain evidence="2">Soda lake</strain>
    </source>
</reference>
<dbReference type="RefSeq" id="YP_010781846.1">
    <property type="nucleotide sequence ID" value="NC_075039.1"/>
</dbReference>
<keyword evidence="1" id="KW-0175">Coiled coil</keyword>
<reference evidence="2" key="2">
    <citation type="journal article" date="2018" name="Nat. Commun.">
        <title>Tailed giant Tupanvirus possesses the most complete translational apparatus of the known virosphere.</title>
        <authorList>
            <person name="Abrahao J."/>
            <person name="Silva L."/>
            <person name="Silva L.S."/>
            <person name="Khalil J.Y.B."/>
            <person name="Rodrigues R."/>
            <person name="Arantes T."/>
            <person name="Assis F."/>
            <person name="Boratto P."/>
            <person name="Andrade M."/>
            <person name="Kroon E.G."/>
            <person name="Ribeiro B."/>
            <person name="Bergier I."/>
            <person name="Seligmann H."/>
            <person name="Ghigo E."/>
            <person name="Colson P."/>
            <person name="Levasseur A."/>
            <person name="Kroemer G."/>
            <person name="Raoult D."/>
            <person name="La Scola B."/>
        </authorList>
    </citation>
    <scope>NUCLEOTIDE SEQUENCE [LARGE SCALE GENOMIC DNA]</scope>
    <source>
        <strain evidence="2">Soda lake</strain>
    </source>
</reference>
<accession>A0A6N1NKE9</accession>
<evidence type="ECO:0000313" key="2">
    <source>
        <dbReference type="EMBL" id="QKU35189.1"/>
    </source>
</evidence>
<dbReference type="GeneID" id="80518610"/>
<organism evidence="2">
    <name type="scientific">Tupanvirus soda lake</name>
    <dbReference type="NCBI Taxonomy" id="2126985"/>
    <lineage>
        <taxon>Viruses</taxon>
        <taxon>Varidnaviria</taxon>
        <taxon>Bamfordvirae</taxon>
        <taxon>Nucleocytoviricota</taxon>
        <taxon>Megaviricetes</taxon>
        <taxon>Imitervirales</taxon>
        <taxon>Mimiviridae</taxon>
        <taxon>Megamimivirinae</taxon>
        <taxon>Tupanvirus</taxon>
        <taxon>Tupanvirus salinum</taxon>
    </lineage>
</organism>
<sequence>METSSKRLNSIMDEIALISIDTQNLGKKPLQMEKKLQNYTKGNILIEEATQLIEKLEQEIQNMDFSKADKSQINKVNEYIDILQRTNPRFDEVMYIVEQLKAISAGLPVTTEIHDHIENEVIHEHEEITNS</sequence>
<feature type="coiled-coil region" evidence="1">
    <location>
        <begin position="39"/>
        <end position="66"/>
    </location>
</feature>
<name>A0A6N1NKE9_9VIRU</name>
<evidence type="ECO:0000256" key="1">
    <source>
        <dbReference type="SAM" id="Coils"/>
    </source>
</evidence>
<dbReference type="EMBL" id="KY523104">
    <property type="protein sequence ID" value="QKU35189.1"/>
    <property type="molecule type" value="Genomic_DNA"/>
</dbReference>